<feature type="domain" description="SOGP N-terminal" evidence="6">
    <location>
        <begin position="21"/>
        <end position="248"/>
    </location>
</feature>
<protein>
    <submittedName>
        <fullName evidence="7">Cellobiose phosphorylase</fullName>
    </submittedName>
</protein>
<keyword evidence="1" id="KW-0328">Glycosyltransferase</keyword>
<evidence type="ECO:0000313" key="8">
    <source>
        <dbReference type="Proteomes" id="UP000588068"/>
    </source>
</evidence>
<comment type="caution">
    <text evidence="7">The sequence shown here is derived from an EMBL/GenBank/DDBJ whole genome shotgun (WGS) entry which is preliminary data.</text>
</comment>
<dbReference type="Pfam" id="PF21270">
    <property type="entry name" value="SOGP_4th"/>
    <property type="match status" value="1"/>
</dbReference>
<dbReference type="PANTHER" id="PTHR37469:SF2">
    <property type="entry name" value="CELLOBIONIC ACID PHOSPHORYLASE"/>
    <property type="match status" value="1"/>
</dbReference>
<evidence type="ECO:0000259" key="4">
    <source>
        <dbReference type="Pfam" id="PF21250"/>
    </source>
</evidence>
<proteinExistence type="predicted"/>
<feature type="domain" description="Glycosyl hydrolase 94 catalytic" evidence="3">
    <location>
        <begin position="617"/>
        <end position="982"/>
    </location>
</feature>
<dbReference type="GO" id="GO:0016757">
    <property type="term" value="F:glycosyltransferase activity"/>
    <property type="evidence" value="ECO:0007669"/>
    <property type="project" value="UniProtKB-KW"/>
</dbReference>
<dbReference type="Pfam" id="PF21250">
    <property type="entry name" value="SOGP_2nd"/>
    <property type="match status" value="1"/>
</dbReference>
<evidence type="ECO:0000259" key="5">
    <source>
        <dbReference type="Pfam" id="PF21270"/>
    </source>
</evidence>
<dbReference type="InterPro" id="IPR053831">
    <property type="entry name" value="SOGP_N"/>
</dbReference>
<dbReference type="InterPro" id="IPR008928">
    <property type="entry name" value="6-hairpin_glycosidase_sf"/>
</dbReference>
<feature type="domain" description="Glycoside phosphorylase C-terminal" evidence="5">
    <location>
        <begin position="1034"/>
        <end position="1120"/>
    </location>
</feature>
<dbReference type="Pfam" id="PF17167">
    <property type="entry name" value="Glyco_hydro_94"/>
    <property type="match status" value="1"/>
</dbReference>
<keyword evidence="8" id="KW-1185">Reference proteome</keyword>
<dbReference type="Gene3D" id="1.50.10.10">
    <property type="match status" value="1"/>
</dbReference>
<evidence type="ECO:0000256" key="2">
    <source>
        <dbReference type="ARBA" id="ARBA00022679"/>
    </source>
</evidence>
<keyword evidence="2" id="KW-0808">Transferase</keyword>
<evidence type="ECO:0000256" key="1">
    <source>
        <dbReference type="ARBA" id="ARBA00022676"/>
    </source>
</evidence>
<dbReference type="InterPro" id="IPR037018">
    <property type="entry name" value="GH65_N"/>
</dbReference>
<dbReference type="RefSeq" id="WP_184332362.1">
    <property type="nucleotide sequence ID" value="NZ_JACHHZ010000003.1"/>
</dbReference>
<gene>
    <name evidence="7" type="ORF">HNQ60_002590</name>
</gene>
<dbReference type="Pfam" id="PF21958">
    <property type="entry name" value="SOGP_N"/>
    <property type="match status" value="1"/>
</dbReference>
<dbReference type="AlphaFoldDB" id="A0A841HMY3"/>
<dbReference type="InterPro" id="IPR052047">
    <property type="entry name" value="GH94_Enzymes"/>
</dbReference>
<dbReference type="GO" id="GO:0005975">
    <property type="term" value="P:carbohydrate metabolic process"/>
    <property type="evidence" value="ECO:0007669"/>
    <property type="project" value="InterPro"/>
</dbReference>
<reference evidence="7 8" key="1">
    <citation type="submission" date="2020-08" db="EMBL/GenBank/DDBJ databases">
        <title>Genomic Encyclopedia of Type Strains, Phase IV (KMG-IV): sequencing the most valuable type-strain genomes for metagenomic binning, comparative biology and taxonomic classification.</title>
        <authorList>
            <person name="Goeker M."/>
        </authorList>
    </citation>
    <scope>NUCLEOTIDE SEQUENCE [LARGE SCALE GENOMIC DNA]</scope>
    <source>
        <strain evidence="7 8">DSM 26723</strain>
    </source>
</reference>
<dbReference type="PANTHER" id="PTHR37469">
    <property type="entry name" value="CELLOBIONIC ACID PHOSPHORYLASE-RELATED"/>
    <property type="match status" value="1"/>
</dbReference>
<dbReference type="Proteomes" id="UP000588068">
    <property type="component" value="Unassembled WGS sequence"/>
</dbReference>
<dbReference type="Gene3D" id="2.70.98.40">
    <property type="entry name" value="Glycoside hydrolase, family 65, N-terminal domain"/>
    <property type="match status" value="1"/>
</dbReference>
<evidence type="ECO:0000259" key="3">
    <source>
        <dbReference type="Pfam" id="PF17167"/>
    </source>
</evidence>
<organism evidence="7 8">
    <name type="scientific">Povalibacter uvarum</name>
    <dbReference type="NCBI Taxonomy" id="732238"/>
    <lineage>
        <taxon>Bacteria</taxon>
        <taxon>Pseudomonadati</taxon>
        <taxon>Pseudomonadota</taxon>
        <taxon>Gammaproteobacteria</taxon>
        <taxon>Steroidobacterales</taxon>
        <taxon>Steroidobacteraceae</taxon>
        <taxon>Povalibacter</taxon>
    </lineage>
</organism>
<dbReference type="InterPro" id="IPR012341">
    <property type="entry name" value="6hp_glycosidase-like_sf"/>
</dbReference>
<dbReference type="Gene3D" id="2.60.420.10">
    <property type="entry name" value="Maltose phosphorylase, domain 3"/>
    <property type="match status" value="1"/>
</dbReference>
<dbReference type="InterPro" id="IPR033432">
    <property type="entry name" value="GH94_catalytic"/>
</dbReference>
<dbReference type="InterPro" id="IPR048773">
    <property type="entry name" value="SOGP_C"/>
</dbReference>
<feature type="domain" description="Glycoside phosphorylase super sandwich" evidence="4">
    <location>
        <begin position="323"/>
        <end position="565"/>
    </location>
</feature>
<sequence>MSKESEVLSRLAGAAGLTAEIYSNGALGRLECAGTLLNLFVGNAVEGSPANLYLRRYSDGSGIDFVPLLGPTSPTRGRRVAPGRWEGSGSCHGIDYGIALYLSPTAPAWFWQVSVENRSGATFEIDLVYSQDVGLSSYGMVRTNEYYVSQYIDHSPLDHERKGWVVASRQNLAAGGRNPWCVIGSLCKGTGFATDALQLHGLDTRASRTPGALLHDLPSDRLQHEHSMVSVQDERVKLRPGVVVTRGFFGLFSSDHPDATSDDDLTAVDQAVSLSEAAAAHVTRSDSGEESDDPRTWFTMSPALVSSTLTPTQLRELFPGEWRHRETDASGAILSFFHGDHRHVVLREKELRVTRPHGHLLRTGQLAVPDEAALTSTVWMNGVFHSMLTQGHVSINRLLSTVRSYLGLFRSHGLRVFVDAGDGWQLLGMPSAFEMTPATCRWIYRHAQGLIEVRSEARSNPHELTLSIDVQVGAPVRCLLSQHIALNGDDGNAGSALSWSFDNSAVSIRPAAGSELAQRFPQGSFEIVATKGTTIEKAGTDELLFADGQSRGQSYLCIITAKATSAEFSFRGHLVADKPASTAAPRVQEADAALSISVPAQSEHAEAVTRLVEILPWYAHNALIHYLSPRGLEQYSGGGWGTRDVTQGPVEMLLALGQAAPVRDLLLRVMSAQSPDGDWPQWFMFFERERKIRAGDSHGDIVFWPVLALSQYLLASGDATILEERLPFFADDPKAAEQATLWEHAQRALAVIHRRIITGTALAAYGHGDWNDSLQPADPSMRDDMSSAWTVTLHYQTLATLAKALRLLRRADEADRLEAQAAAIQRDFQRLLLVDGVLTGYAMFERADHVRYLLHPRDEITGVRYSSLAMIHAILEGMFTQEQAIRHLQLIRTHLSGPDGVRLFDRPMNYHGGPQQFFQRAESATFFGREIGLMYMHAHLRYAQALAHVGDADGFFHALCQANPIAIESIVPTATVRQANCYYSSSDAAFADRYQASAEYDSIVNGTVALDGGWRVYSSGAGIALSLIYRRFLGISRESESLSIDPVMPASLDGLRVQRRLEDRDVEVVYQVGSRGHGVSAVSLNGRSLPFTTDANPYRQGAARVAVQAFAQQLMSGRNVMVIALG</sequence>
<dbReference type="SUPFAM" id="SSF48208">
    <property type="entry name" value="Six-hairpin glycosidases"/>
    <property type="match status" value="1"/>
</dbReference>
<accession>A0A841HMY3</accession>
<dbReference type="EMBL" id="JACHHZ010000003">
    <property type="protein sequence ID" value="MBB6093709.1"/>
    <property type="molecule type" value="Genomic_DNA"/>
</dbReference>
<evidence type="ECO:0000313" key="7">
    <source>
        <dbReference type="EMBL" id="MBB6093709.1"/>
    </source>
</evidence>
<name>A0A841HMY3_9GAMM</name>
<evidence type="ECO:0000259" key="6">
    <source>
        <dbReference type="Pfam" id="PF21958"/>
    </source>
</evidence>
<dbReference type="InterPro" id="IPR048771">
    <property type="entry name" value="SOGP_2nd"/>
</dbReference>